<dbReference type="EMBL" id="FUZO01000001">
    <property type="protein sequence ID" value="SKC57052.1"/>
    <property type="molecule type" value="Genomic_DNA"/>
</dbReference>
<sequence length="309" mass="33358">MSHTLEPGTTAAPAGSPVEARRRHYAEFYGLAPLPTDFGVVLGNCQAESLRTVMDAPDRRFVRVPAVHEMTPEDAERLHEVVGAAHTVVSQPVRDDYHDLPVGTRQVAASTRGRVLTVTPVRFGGLHPFQAAVRVPGVEENPPIVAYHDVRTLAAAAGLPVASALQPDAVRAIGRVSVEELRRREAATDVPVSDLFDSVTADHARTVNHPGNAIWLPLGARVLETLGAPGGVTDPGRPLLNAVRAPIAPEVVDAWSLTDEPRDHWILEGVEVDDAEVRAAHTEWYASHPEFVVPALDRLSALLTVWREA</sequence>
<organism evidence="2 3">
    <name type="scientific">Plantibacter cousiniae</name>
    <name type="common">nom. nud.</name>
    <dbReference type="NCBI Taxonomy" id="199709"/>
    <lineage>
        <taxon>Bacteria</taxon>
        <taxon>Bacillati</taxon>
        <taxon>Actinomycetota</taxon>
        <taxon>Actinomycetes</taxon>
        <taxon>Micrococcales</taxon>
        <taxon>Microbacteriaceae</taxon>
        <taxon>Plantibacter</taxon>
    </lineage>
</organism>
<evidence type="ECO:0000313" key="3">
    <source>
        <dbReference type="Proteomes" id="UP000190827"/>
    </source>
</evidence>
<accession>A0ABY1LM78</accession>
<evidence type="ECO:0000313" key="2">
    <source>
        <dbReference type="EMBL" id="SKC57052.1"/>
    </source>
</evidence>
<keyword evidence="3" id="KW-1185">Reference proteome</keyword>
<dbReference type="Pfam" id="PF18588">
    <property type="entry name" value="WcbI"/>
    <property type="match status" value="1"/>
</dbReference>
<feature type="domain" description="Polysaccharide biosynthesis enzyme WcbI" evidence="1">
    <location>
        <begin position="39"/>
        <end position="230"/>
    </location>
</feature>
<dbReference type="InterPro" id="IPR041307">
    <property type="entry name" value="WcbI"/>
</dbReference>
<dbReference type="Gene3D" id="3.40.50.12080">
    <property type="match status" value="2"/>
</dbReference>
<name>A0ABY1LM78_9MICO</name>
<reference evidence="2 3" key="1">
    <citation type="submission" date="2017-02" db="EMBL/GenBank/DDBJ databases">
        <authorList>
            <person name="Varghese N."/>
            <person name="Submissions S."/>
        </authorList>
    </citation>
    <scope>NUCLEOTIDE SEQUENCE [LARGE SCALE GENOMIC DNA]</scope>
    <source>
        <strain evidence="2 3">VKM Ac-1787</strain>
    </source>
</reference>
<gene>
    <name evidence="2" type="ORF">SAMN06295973_2103</name>
</gene>
<dbReference type="RefSeq" id="WP_079705799.1">
    <property type="nucleotide sequence ID" value="NZ_FUZO01000001.1"/>
</dbReference>
<comment type="caution">
    <text evidence="2">The sequence shown here is derived from an EMBL/GenBank/DDBJ whole genome shotgun (WGS) entry which is preliminary data.</text>
</comment>
<proteinExistence type="predicted"/>
<evidence type="ECO:0000259" key="1">
    <source>
        <dbReference type="Pfam" id="PF18588"/>
    </source>
</evidence>
<protein>
    <recommendedName>
        <fullName evidence="1">Polysaccharide biosynthesis enzyme WcbI domain-containing protein</fullName>
    </recommendedName>
</protein>
<dbReference type="Proteomes" id="UP000190827">
    <property type="component" value="Unassembled WGS sequence"/>
</dbReference>